<dbReference type="CDD" id="cd20071">
    <property type="entry name" value="SET_SMYD"/>
    <property type="match status" value="1"/>
</dbReference>
<dbReference type="EMBL" id="LNIX01000033">
    <property type="protein sequence ID" value="OXA40435.1"/>
    <property type="molecule type" value="Genomic_DNA"/>
</dbReference>
<dbReference type="Proteomes" id="UP000198287">
    <property type="component" value="Unassembled WGS sequence"/>
</dbReference>
<evidence type="ECO:0000256" key="1">
    <source>
        <dbReference type="PROSITE-ProRule" id="PRU00339"/>
    </source>
</evidence>
<dbReference type="OrthoDB" id="265717at2759"/>
<dbReference type="InterPro" id="IPR053209">
    <property type="entry name" value="Gramillin-biosynth_MTr"/>
</dbReference>
<dbReference type="SUPFAM" id="SSF82199">
    <property type="entry name" value="SET domain"/>
    <property type="match status" value="1"/>
</dbReference>
<keyword evidence="4" id="KW-1185">Reference proteome</keyword>
<comment type="caution">
    <text evidence="3">The sequence shown here is derived from an EMBL/GenBank/DDBJ whole genome shotgun (WGS) entry which is preliminary data.</text>
</comment>
<dbReference type="GO" id="GO:0008170">
    <property type="term" value="F:N-methyltransferase activity"/>
    <property type="evidence" value="ECO:0007669"/>
    <property type="project" value="UniProtKB-ARBA"/>
</dbReference>
<dbReference type="PROSITE" id="PS50280">
    <property type="entry name" value="SET"/>
    <property type="match status" value="1"/>
</dbReference>
<dbReference type="InterPro" id="IPR046341">
    <property type="entry name" value="SET_dom_sf"/>
</dbReference>
<evidence type="ECO:0000313" key="3">
    <source>
        <dbReference type="EMBL" id="OXA40435.1"/>
    </source>
</evidence>
<feature type="domain" description="SET" evidence="2">
    <location>
        <begin position="25"/>
        <end position="198"/>
    </location>
</feature>
<gene>
    <name evidence="3" type="ORF">Fcan01_24704</name>
</gene>
<name>A0A226D4E4_FOLCA</name>
<dbReference type="Pfam" id="PF00856">
    <property type="entry name" value="SET"/>
    <property type="match status" value="1"/>
</dbReference>
<sequence length="397" mass="45050">MLEILKASKIFPNQRLPSHFLEIEGKVSVVCIPGKGRGLFAKQVFNPGDLIIGHRALEIIFPDSAATVPSSILLSRVKRFRCLKESLAKLASTDEEVRRKLYFLHAGPKLGFVGGDEREVKKSISLARIEGVILVNGFQGPSTRVGETGGPFGLWYLPSFINHDCSRANANWNIVNDFIFIIAAKQICVGDEILISYIDPDQPYAVRNELLLKHDFICTCKLCNLERDEGESIRRQRDTILAKFKNHVDSISSNFLPDVQLLSSILEELKFLRRDLPLEENPFVLQPMMQLGLALFERNKYNEAIPLFEDAIKLCRRLIQFSSVATTLSIAVLKCYLNLTPENTSTNYEVTIKNWIYAMRDCIIIQYGSRQGDDDEWRGILELRMPGLLSQIEPYLK</sequence>
<evidence type="ECO:0000313" key="4">
    <source>
        <dbReference type="Proteomes" id="UP000198287"/>
    </source>
</evidence>
<dbReference type="InterPro" id="IPR011990">
    <property type="entry name" value="TPR-like_helical_dom_sf"/>
</dbReference>
<keyword evidence="1" id="KW-0802">TPR repeat</keyword>
<dbReference type="PANTHER" id="PTHR47643:SF2">
    <property type="entry name" value="TPR DOMAIN PROTEIN (AFU_ORTHOLOGUE AFUA_5G12710)"/>
    <property type="match status" value="1"/>
</dbReference>
<dbReference type="SUPFAM" id="SSF48452">
    <property type="entry name" value="TPR-like"/>
    <property type="match status" value="1"/>
</dbReference>
<dbReference type="InterPro" id="IPR001214">
    <property type="entry name" value="SET_dom"/>
</dbReference>
<dbReference type="PROSITE" id="PS50005">
    <property type="entry name" value="TPR"/>
    <property type="match status" value="1"/>
</dbReference>
<dbReference type="PANTHER" id="PTHR47643">
    <property type="entry name" value="TPR DOMAIN PROTEIN (AFU_ORTHOLOGUE AFUA_5G12710)"/>
    <property type="match status" value="1"/>
</dbReference>
<evidence type="ECO:0000259" key="2">
    <source>
        <dbReference type="PROSITE" id="PS50280"/>
    </source>
</evidence>
<dbReference type="GO" id="GO:0008757">
    <property type="term" value="F:S-adenosylmethionine-dependent methyltransferase activity"/>
    <property type="evidence" value="ECO:0007669"/>
    <property type="project" value="UniProtKB-ARBA"/>
</dbReference>
<dbReference type="InterPro" id="IPR019734">
    <property type="entry name" value="TPR_rpt"/>
</dbReference>
<dbReference type="GO" id="GO:0008276">
    <property type="term" value="F:protein methyltransferase activity"/>
    <property type="evidence" value="ECO:0007669"/>
    <property type="project" value="UniProtKB-ARBA"/>
</dbReference>
<organism evidence="3 4">
    <name type="scientific">Folsomia candida</name>
    <name type="common">Springtail</name>
    <dbReference type="NCBI Taxonomy" id="158441"/>
    <lineage>
        <taxon>Eukaryota</taxon>
        <taxon>Metazoa</taxon>
        <taxon>Ecdysozoa</taxon>
        <taxon>Arthropoda</taxon>
        <taxon>Hexapoda</taxon>
        <taxon>Collembola</taxon>
        <taxon>Entomobryomorpha</taxon>
        <taxon>Isotomoidea</taxon>
        <taxon>Isotomidae</taxon>
        <taxon>Proisotominae</taxon>
        <taxon>Folsomia</taxon>
    </lineage>
</organism>
<proteinExistence type="predicted"/>
<protein>
    <submittedName>
        <fullName evidence="3">SET domain-containing protein 5</fullName>
    </submittedName>
</protein>
<reference evidence="3 4" key="1">
    <citation type="submission" date="2015-12" db="EMBL/GenBank/DDBJ databases">
        <title>The genome of Folsomia candida.</title>
        <authorList>
            <person name="Faddeeva A."/>
            <person name="Derks M.F."/>
            <person name="Anvar Y."/>
            <person name="Smit S."/>
            <person name="Van Straalen N."/>
            <person name="Roelofs D."/>
        </authorList>
    </citation>
    <scope>NUCLEOTIDE SEQUENCE [LARGE SCALE GENOMIC DNA]</scope>
    <source>
        <strain evidence="3 4">VU population</strain>
        <tissue evidence="3">Whole body</tissue>
    </source>
</reference>
<dbReference type="AlphaFoldDB" id="A0A226D4E4"/>
<feature type="repeat" description="TPR" evidence="1">
    <location>
        <begin position="285"/>
        <end position="318"/>
    </location>
</feature>
<accession>A0A226D4E4</accession>
<dbReference type="Gene3D" id="2.170.270.10">
    <property type="entry name" value="SET domain"/>
    <property type="match status" value="1"/>
</dbReference>
<dbReference type="STRING" id="158441.A0A226D4E4"/>
<dbReference type="Gene3D" id="1.25.40.10">
    <property type="entry name" value="Tetratricopeptide repeat domain"/>
    <property type="match status" value="1"/>
</dbReference>